<dbReference type="GO" id="GO:0000287">
    <property type="term" value="F:magnesium ion binding"/>
    <property type="evidence" value="ECO:0007669"/>
    <property type="project" value="TreeGrafter"/>
</dbReference>
<name>A0A4R5VZD6_9BACI</name>
<dbReference type="InterPro" id="IPR000150">
    <property type="entry name" value="Cof"/>
</dbReference>
<evidence type="ECO:0000313" key="4">
    <source>
        <dbReference type="Proteomes" id="UP001178888"/>
    </source>
</evidence>
<dbReference type="Pfam" id="PF08282">
    <property type="entry name" value="Hydrolase_3"/>
    <property type="match status" value="1"/>
</dbReference>
<dbReference type="Gene3D" id="3.40.50.1000">
    <property type="entry name" value="HAD superfamily/HAD-like"/>
    <property type="match status" value="1"/>
</dbReference>
<dbReference type="GO" id="GO:0016791">
    <property type="term" value="F:phosphatase activity"/>
    <property type="evidence" value="ECO:0007669"/>
    <property type="project" value="TreeGrafter"/>
</dbReference>
<dbReference type="GO" id="GO:0005829">
    <property type="term" value="C:cytosol"/>
    <property type="evidence" value="ECO:0007669"/>
    <property type="project" value="TreeGrafter"/>
</dbReference>
<dbReference type="PROSITE" id="PS01229">
    <property type="entry name" value="COF_2"/>
    <property type="match status" value="1"/>
</dbReference>
<dbReference type="SFLD" id="SFLDS00003">
    <property type="entry name" value="Haloacid_Dehalogenase"/>
    <property type="match status" value="1"/>
</dbReference>
<dbReference type="CDD" id="cd07517">
    <property type="entry name" value="HAD_HPP"/>
    <property type="match status" value="1"/>
</dbReference>
<dbReference type="InterPro" id="IPR006379">
    <property type="entry name" value="HAD-SF_hydro_IIB"/>
</dbReference>
<dbReference type="InterPro" id="IPR036412">
    <property type="entry name" value="HAD-like_sf"/>
</dbReference>
<keyword evidence="2" id="KW-0378">Hydrolase</keyword>
<organism evidence="2 3">
    <name type="scientific">Bacillus salipaludis</name>
    <dbReference type="NCBI Taxonomy" id="2547811"/>
    <lineage>
        <taxon>Bacteria</taxon>
        <taxon>Bacillati</taxon>
        <taxon>Bacillota</taxon>
        <taxon>Bacilli</taxon>
        <taxon>Bacillales</taxon>
        <taxon>Bacillaceae</taxon>
        <taxon>Bacillus</taxon>
    </lineage>
</organism>
<dbReference type="NCBIfam" id="TIGR01484">
    <property type="entry name" value="HAD-SF-IIB"/>
    <property type="match status" value="1"/>
</dbReference>
<dbReference type="EMBL" id="JAVGVR010000001">
    <property type="protein sequence ID" value="MDQ6596797.1"/>
    <property type="molecule type" value="Genomic_DNA"/>
</dbReference>
<dbReference type="Proteomes" id="UP001178888">
    <property type="component" value="Unassembled WGS sequence"/>
</dbReference>
<dbReference type="Gene3D" id="3.30.1240.10">
    <property type="match status" value="1"/>
</dbReference>
<dbReference type="Proteomes" id="UP000295132">
    <property type="component" value="Unassembled WGS sequence"/>
</dbReference>
<dbReference type="RefSeq" id="WP_133332578.1">
    <property type="nucleotide sequence ID" value="NZ_JAVGVR010000001.1"/>
</dbReference>
<comment type="caution">
    <text evidence="2">The sequence shown here is derived from an EMBL/GenBank/DDBJ whole genome shotgun (WGS) entry which is preliminary data.</text>
</comment>
<proteinExistence type="predicted"/>
<reference evidence="1" key="2">
    <citation type="submission" date="2023-08" db="EMBL/GenBank/DDBJ databases">
        <title>Nitrogen cycling bacteria in agricultural field soils.</title>
        <authorList>
            <person name="Jang J."/>
        </authorList>
    </citation>
    <scope>NUCLEOTIDE SEQUENCE</scope>
    <source>
        <strain evidence="1">PS3-36</strain>
    </source>
</reference>
<dbReference type="PANTHER" id="PTHR10000">
    <property type="entry name" value="PHOSPHOSERINE PHOSPHATASE"/>
    <property type="match status" value="1"/>
</dbReference>
<keyword evidence="4" id="KW-1185">Reference proteome</keyword>
<dbReference type="InterPro" id="IPR023214">
    <property type="entry name" value="HAD_sf"/>
</dbReference>
<dbReference type="PANTHER" id="PTHR10000:SF25">
    <property type="entry name" value="PHOSPHATASE YKRA-RELATED"/>
    <property type="match status" value="1"/>
</dbReference>
<accession>A0A4R5VZD6</accession>
<evidence type="ECO:0000313" key="2">
    <source>
        <dbReference type="EMBL" id="TDK64990.1"/>
    </source>
</evidence>
<sequence>MKKIVFFDIDGTLLDHEKKLPTSTKKAIQLLKDSGVYVAIATGRAPFMFESIRKELGIDSYVSYNGQLVVFEGEVIYENPLNQTELEKLLIETEQNGHPLIVMNEQTMKATVKQHPFIDISLGTLNFSHPEQDATFYKNRKIYQSLLFCEDKEELVYFNHYPKFNFIRWHDYSVDVLPKGGSKAEGIKKMIERLGFELKDVYAFGDGLNDLEMLKAVGTSVAMGNGVPEAKEHADYITTDVAENGIWNGLKELQLI</sequence>
<evidence type="ECO:0000313" key="1">
    <source>
        <dbReference type="EMBL" id="MDQ6596797.1"/>
    </source>
</evidence>
<dbReference type="NCBIfam" id="TIGR00099">
    <property type="entry name" value="Cof-subfamily"/>
    <property type="match status" value="1"/>
</dbReference>
<dbReference type="SFLD" id="SFLDG01140">
    <property type="entry name" value="C2.B:_Phosphomannomutase_and_P"/>
    <property type="match status" value="1"/>
</dbReference>
<evidence type="ECO:0000313" key="3">
    <source>
        <dbReference type="Proteomes" id="UP000295132"/>
    </source>
</evidence>
<dbReference type="SUPFAM" id="SSF56784">
    <property type="entry name" value="HAD-like"/>
    <property type="match status" value="1"/>
</dbReference>
<reference evidence="2 3" key="1">
    <citation type="submission" date="2019-03" db="EMBL/GenBank/DDBJ databases">
        <title>Bacillus niacini sp. nov. a Nicotinate-Metabolizing Mesophile Isolated from Soil.</title>
        <authorList>
            <person name="Zhang G."/>
        </authorList>
    </citation>
    <scope>NUCLEOTIDE SEQUENCE [LARGE SCALE GENOMIC DNA]</scope>
    <source>
        <strain evidence="2 3">WN066</strain>
    </source>
</reference>
<dbReference type="EMBL" id="SMYO01000001">
    <property type="protein sequence ID" value="TDK64990.1"/>
    <property type="molecule type" value="Genomic_DNA"/>
</dbReference>
<dbReference type="AlphaFoldDB" id="A0A4R5VZD6"/>
<gene>
    <name evidence="2" type="ORF">E2K98_01720</name>
    <name evidence="1" type="ORF">RCG21_10615</name>
</gene>
<dbReference type="SFLD" id="SFLDG01144">
    <property type="entry name" value="C2.B.4:_PGP_Like"/>
    <property type="match status" value="1"/>
</dbReference>
<protein>
    <submittedName>
        <fullName evidence="2">Cof-type HAD-IIB family hydrolase</fullName>
    </submittedName>
</protein>